<keyword evidence="2" id="KW-1185">Reference proteome</keyword>
<accession>A0ABR5L2Y1</accession>
<protein>
    <submittedName>
        <fullName evidence="1">Uncharacterized protein</fullName>
    </submittedName>
</protein>
<gene>
    <name evidence="1" type="ORF">AC496_4467</name>
</gene>
<proteinExistence type="predicted"/>
<evidence type="ECO:0000313" key="1">
    <source>
        <dbReference type="EMBL" id="KPC38505.1"/>
    </source>
</evidence>
<reference evidence="1 2" key="2">
    <citation type="submission" date="2015-10" db="EMBL/GenBank/DDBJ databases">
        <title>Comparative genomics and high-throughput reverse genetic screens identify a new phytobacterial MAMP and an Arabidopsis receptor required for immune elicitation.</title>
        <authorList>
            <person name="Mott G.A."/>
            <person name="Thakur S."/>
            <person name="Wang P.W."/>
            <person name="Desveaux D."/>
            <person name="Guttman D.S."/>
        </authorList>
    </citation>
    <scope>NUCLEOTIDE SEQUENCE [LARGE SCALE GENOMIC DNA]</scope>
    <source>
        <strain evidence="1 2">BR1</strain>
    </source>
</reference>
<comment type="caution">
    <text evidence="1">The sequence shown here is derived from an EMBL/GenBank/DDBJ whole genome shotgun (WGS) entry which is preliminary data.</text>
</comment>
<name>A0ABR5L2Y1_PSESG</name>
<dbReference type="EMBL" id="LGLO01000116">
    <property type="protein sequence ID" value="KPC38505.1"/>
    <property type="molecule type" value="Genomic_DNA"/>
</dbReference>
<organism evidence="1 2">
    <name type="scientific">Pseudomonas savastanoi pv. glycinea</name>
    <name type="common">Pseudomonas syringae pv. glycinea</name>
    <dbReference type="NCBI Taxonomy" id="318"/>
    <lineage>
        <taxon>Bacteria</taxon>
        <taxon>Pseudomonadati</taxon>
        <taxon>Pseudomonadota</taxon>
        <taxon>Gammaproteobacteria</taxon>
        <taxon>Pseudomonadales</taxon>
        <taxon>Pseudomonadaceae</taxon>
        <taxon>Pseudomonas</taxon>
    </lineage>
</organism>
<reference evidence="1 2" key="1">
    <citation type="submission" date="2015-07" db="EMBL/GenBank/DDBJ databases">
        <authorList>
            <person name="O'Brien H.E."/>
            <person name="Thakur S."/>
            <person name="Gong Y."/>
            <person name="Wang P.W."/>
            <person name="Guttman D.S."/>
        </authorList>
    </citation>
    <scope>NUCLEOTIDE SEQUENCE [LARGE SCALE GENOMIC DNA]</scope>
    <source>
        <strain evidence="1 2">BR1</strain>
    </source>
</reference>
<sequence>MAVVEHCEWVQTSAGRGLGGLYDSDEAKAKLRGYLEALVQVGCISANHPLCLLT</sequence>
<evidence type="ECO:0000313" key="2">
    <source>
        <dbReference type="Proteomes" id="UP000037836"/>
    </source>
</evidence>
<dbReference type="Proteomes" id="UP000037836">
    <property type="component" value="Unassembled WGS sequence"/>
</dbReference>